<evidence type="ECO:0000313" key="2">
    <source>
        <dbReference type="EMBL" id="MCW7555887.1"/>
    </source>
</evidence>
<reference evidence="2 3" key="1">
    <citation type="submission" date="2022-10" db="EMBL/GenBank/DDBJ databases">
        <title>High-quality genome sequences of two octocoral-associated bacteria, Endozoicomonas euniceicola EF212 and Endozoicomonas gorgoniicola PS125.</title>
        <authorList>
            <person name="Chiou Y.-J."/>
            <person name="Chen Y.-H."/>
        </authorList>
    </citation>
    <scope>NUCLEOTIDE SEQUENCE [LARGE SCALE GENOMIC DNA]</scope>
    <source>
        <strain evidence="2 3">PS125</strain>
    </source>
</reference>
<protein>
    <recommendedName>
        <fullName evidence="1">Mor transcription activator domain-containing protein</fullName>
    </recommendedName>
</protein>
<dbReference type="RefSeq" id="WP_262565625.1">
    <property type="nucleotide sequence ID" value="NZ_JAPFCC010000001.1"/>
</dbReference>
<dbReference type="InterPro" id="IPR009057">
    <property type="entry name" value="Homeodomain-like_sf"/>
</dbReference>
<dbReference type="EMBL" id="JAPFCC010000001">
    <property type="protein sequence ID" value="MCW7555887.1"/>
    <property type="molecule type" value="Genomic_DNA"/>
</dbReference>
<keyword evidence="3" id="KW-1185">Reference proteome</keyword>
<organism evidence="2 3">
    <name type="scientific">Endozoicomonas gorgoniicola</name>
    <dbReference type="NCBI Taxonomy" id="1234144"/>
    <lineage>
        <taxon>Bacteria</taxon>
        <taxon>Pseudomonadati</taxon>
        <taxon>Pseudomonadota</taxon>
        <taxon>Gammaproteobacteria</taxon>
        <taxon>Oceanospirillales</taxon>
        <taxon>Endozoicomonadaceae</taxon>
        <taxon>Endozoicomonas</taxon>
    </lineage>
</organism>
<sequence length="123" mass="14690">MKLTDDYRPNLFKALNLIDDELQELGYESRAIANTQKAILYALWSQSNRGHLYLPMCLILTKRIRNDFIYSLYNGRNKRQLCRCFDLHEVTLTGLLKSEKRKRLRYWHVNKNEEPQHDPMSTS</sequence>
<dbReference type="Pfam" id="PF08765">
    <property type="entry name" value="Mor"/>
    <property type="match status" value="1"/>
</dbReference>
<name>A0ABT3N2N0_9GAMM</name>
<evidence type="ECO:0000259" key="1">
    <source>
        <dbReference type="Pfam" id="PF08765"/>
    </source>
</evidence>
<dbReference type="Proteomes" id="UP001209854">
    <property type="component" value="Unassembled WGS sequence"/>
</dbReference>
<dbReference type="SUPFAM" id="SSF46689">
    <property type="entry name" value="Homeodomain-like"/>
    <property type="match status" value="1"/>
</dbReference>
<accession>A0ABT3N2N0</accession>
<gene>
    <name evidence="2" type="ORF">NX722_25315</name>
</gene>
<comment type="caution">
    <text evidence="2">The sequence shown here is derived from an EMBL/GenBank/DDBJ whole genome shotgun (WGS) entry which is preliminary data.</text>
</comment>
<evidence type="ECO:0000313" key="3">
    <source>
        <dbReference type="Proteomes" id="UP001209854"/>
    </source>
</evidence>
<proteinExistence type="predicted"/>
<dbReference type="InterPro" id="IPR014875">
    <property type="entry name" value="Mor_transcription_activator"/>
</dbReference>
<feature type="domain" description="Mor transcription activator" evidence="1">
    <location>
        <begin position="16"/>
        <end position="97"/>
    </location>
</feature>